<evidence type="ECO:0000256" key="9">
    <source>
        <dbReference type="SAM" id="MobiDB-lite"/>
    </source>
</evidence>
<dbReference type="Pfam" id="PF08790">
    <property type="entry name" value="zf-LYAR"/>
    <property type="match status" value="1"/>
</dbReference>
<feature type="region of interest" description="Disordered" evidence="9">
    <location>
        <begin position="80"/>
        <end position="141"/>
    </location>
</feature>
<keyword evidence="3" id="KW-0677">Repeat</keyword>
<evidence type="ECO:0000256" key="1">
    <source>
        <dbReference type="ARBA" id="ARBA00004123"/>
    </source>
</evidence>
<evidence type="ECO:0000256" key="2">
    <source>
        <dbReference type="ARBA" id="ARBA00022723"/>
    </source>
</evidence>
<dbReference type="GO" id="GO:0008270">
    <property type="term" value="F:zinc ion binding"/>
    <property type="evidence" value="ECO:0007669"/>
    <property type="project" value="UniProtKB-KW"/>
</dbReference>
<sequence>MSCMRIRVPNWNSSRKYLLTMVSFSCEVCNDTVLKKKLDAHKQRCNGAYFTCIDCSVTFNGTDYRGHTSCISEAQKYEKGLYKGKKKEPKPEPKDVKSEPKHPKSETNESKPEKAKKSDTKKSEKSKSKKADKSDFVSSKPQSLYKVIKKMEKKDKKHFLERIHVFKGDDGQLKVSVKY</sequence>
<keyword evidence="5" id="KW-0862">Zinc</keyword>
<name>A5DCU3_PICGU</name>
<dbReference type="Gene3D" id="3.30.1490.490">
    <property type="match status" value="1"/>
</dbReference>
<dbReference type="PANTHER" id="PTHR13100">
    <property type="entry name" value="CELL GROWTH-REGULATING NUCLEOLAR PROTEIN LYAR"/>
    <property type="match status" value="1"/>
</dbReference>
<evidence type="ECO:0000313" key="12">
    <source>
        <dbReference type="Proteomes" id="UP000001997"/>
    </source>
</evidence>
<evidence type="ECO:0000256" key="8">
    <source>
        <dbReference type="PROSITE-ProRule" id="PRU01145"/>
    </source>
</evidence>
<dbReference type="VEuPathDB" id="FungiDB:PGUG_01098"/>
<dbReference type="GO" id="GO:0006364">
    <property type="term" value="P:rRNA processing"/>
    <property type="evidence" value="ECO:0007669"/>
    <property type="project" value="TreeGrafter"/>
</dbReference>
<dbReference type="Proteomes" id="UP000001997">
    <property type="component" value="Unassembled WGS sequence"/>
</dbReference>
<dbReference type="HOGENOM" id="CLU_098018_0_0_1"/>
<evidence type="ECO:0000256" key="4">
    <source>
        <dbReference type="ARBA" id="ARBA00022771"/>
    </source>
</evidence>
<dbReference type="FunFam" id="3.30.1490.490:FF:000001">
    <property type="entry name" value="cell growth-regulating nucleolar protein-like"/>
    <property type="match status" value="1"/>
</dbReference>
<comment type="subcellular location">
    <subcellularLocation>
        <location evidence="1">Nucleus</location>
    </subcellularLocation>
</comment>
<dbReference type="GO" id="GO:0005730">
    <property type="term" value="C:nucleolus"/>
    <property type="evidence" value="ECO:0007669"/>
    <property type="project" value="TreeGrafter"/>
</dbReference>
<evidence type="ECO:0000256" key="5">
    <source>
        <dbReference type="ARBA" id="ARBA00022833"/>
    </source>
</evidence>
<keyword evidence="12" id="KW-1185">Reference proteome</keyword>
<dbReference type="AlphaFoldDB" id="A5DCU3"/>
<protein>
    <recommendedName>
        <fullName evidence="10">Zinc finger C2H2 LYAR-type domain-containing protein</fullName>
    </recommendedName>
</protein>
<dbReference type="KEGG" id="pgu:PGUG_01098"/>
<feature type="domain" description="Zinc finger C2H2 LYAR-type" evidence="10">
    <location>
        <begin position="50"/>
        <end position="77"/>
    </location>
</feature>
<keyword evidence="6" id="KW-0539">Nucleus</keyword>
<dbReference type="FunCoup" id="A5DCU3">
    <property type="interactions" value="85"/>
</dbReference>
<reference evidence="11 12" key="1">
    <citation type="journal article" date="2009" name="Nature">
        <title>Evolution of pathogenicity and sexual reproduction in eight Candida genomes.</title>
        <authorList>
            <person name="Butler G."/>
            <person name="Rasmussen M.D."/>
            <person name="Lin M.F."/>
            <person name="Santos M.A."/>
            <person name="Sakthikumar S."/>
            <person name="Munro C.A."/>
            <person name="Rheinbay E."/>
            <person name="Grabherr M."/>
            <person name="Forche A."/>
            <person name="Reedy J.L."/>
            <person name="Agrafioti I."/>
            <person name="Arnaud M.B."/>
            <person name="Bates S."/>
            <person name="Brown A.J."/>
            <person name="Brunke S."/>
            <person name="Costanzo M.C."/>
            <person name="Fitzpatrick D.A."/>
            <person name="de Groot P.W."/>
            <person name="Harris D."/>
            <person name="Hoyer L.L."/>
            <person name="Hube B."/>
            <person name="Klis F.M."/>
            <person name="Kodira C."/>
            <person name="Lennard N."/>
            <person name="Logue M.E."/>
            <person name="Martin R."/>
            <person name="Neiman A.M."/>
            <person name="Nikolaou E."/>
            <person name="Quail M.A."/>
            <person name="Quinn J."/>
            <person name="Santos M.C."/>
            <person name="Schmitzberger F.F."/>
            <person name="Sherlock G."/>
            <person name="Shah P."/>
            <person name="Silverstein K.A."/>
            <person name="Skrzypek M.S."/>
            <person name="Soll D."/>
            <person name="Staggs R."/>
            <person name="Stansfield I."/>
            <person name="Stumpf M.P."/>
            <person name="Sudbery P.E."/>
            <person name="Srikantha T."/>
            <person name="Zeng Q."/>
            <person name="Berman J."/>
            <person name="Berriman M."/>
            <person name="Heitman J."/>
            <person name="Gow N.A."/>
            <person name="Lorenz M.C."/>
            <person name="Birren B.W."/>
            <person name="Kellis M."/>
            <person name="Cuomo C.A."/>
        </authorList>
    </citation>
    <scope>NUCLEOTIDE SEQUENCE [LARGE SCALE GENOMIC DNA]</scope>
    <source>
        <strain evidence="12">ATCC 6260 / CBS 566 / DSM 6381 / JCM 1539 / NBRC 10279 / NRRL Y-324</strain>
    </source>
</reference>
<organism evidence="11 12">
    <name type="scientific">Meyerozyma guilliermondii (strain ATCC 6260 / CBS 566 / DSM 6381 / JCM 1539 / NBRC 10279 / NRRL Y-324)</name>
    <name type="common">Yeast</name>
    <name type="synonym">Candida guilliermondii</name>
    <dbReference type="NCBI Taxonomy" id="294746"/>
    <lineage>
        <taxon>Eukaryota</taxon>
        <taxon>Fungi</taxon>
        <taxon>Dikarya</taxon>
        <taxon>Ascomycota</taxon>
        <taxon>Saccharomycotina</taxon>
        <taxon>Pichiomycetes</taxon>
        <taxon>Debaryomycetaceae</taxon>
        <taxon>Meyerozyma</taxon>
    </lineage>
</organism>
<evidence type="ECO:0000259" key="10">
    <source>
        <dbReference type="Pfam" id="PF08790"/>
    </source>
</evidence>
<gene>
    <name evidence="11" type="ORF">PGUG_01098</name>
</gene>
<keyword evidence="4 8" id="KW-0863">Zinc-finger</keyword>
<dbReference type="GO" id="GO:0000122">
    <property type="term" value="P:negative regulation of transcription by RNA polymerase II"/>
    <property type="evidence" value="ECO:0007669"/>
    <property type="project" value="TreeGrafter"/>
</dbReference>
<evidence type="ECO:0000256" key="3">
    <source>
        <dbReference type="ARBA" id="ARBA00022737"/>
    </source>
</evidence>
<dbReference type="STRING" id="294746.A5DCU3"/>
<dbReference type="SUPFAM" id="SSF57667">
    <property type="entry name" value="beta-beta-alpha zinc fingers"/>
    <property type="match status" value="2"/>
</dbReference>
<dbReference type="GeneID" id="5128687"/>
<evidence type="ECO:0000256" key="6">
    <source>
        <dbReference type="ARBA" id="ARBA00023242"/>
    </source>
</evidence>
<dbReference type="OMA" id="MTEAQRY"/>
<dbReference type="GO" id="GO:0003677">
    <property type="term" value="F:DNA binding"/>
    <property type="evidence" value="ECO:0007669"/>
    <property type="project" value="InterPro"/>
</dbReference>
<accession>A5DCU3</accession>
<proteinExistence type="inferred from homology"/>
<dbReference type="PANTHER" id="PTHR13100:SF10">
    <property type="entry name" value="CELL GROWTH-REGULATING NUCLEOLAR PROTEIN"/>
    <property type="match status" value="1"/>
</dbReference>
<dbReference type="InterPro" id="IPR036236">
    <property type="entry name" value="Znf_C2H2_sf"/>
</dbReference>
<dbReference type="RefSeq" id="XP_001487721.1">
    <property type="nucleotide sequence ID" value="XM_001487671.1"/>
</dbReference>
<evidence type="ECO:0000256" key="7">
    <source>
        <dbReference type="ARBA" id="ARBA00061084"/>
    </source>
</evidence>
<comment type="similarity">
    <text evidence="7">Belongs to the UPF0743 family.</text>
</comment>
<dbReference type="eggNOG" id="KOG2186">
    <property type="taxonomic scope" value="Eukaryota"/>
</dbReference>
<dbReference type="PROSITE" id="PS51804">
    <property type="entry name" value="ZF_C2HC_LYAR"/>
    <property type="match status" value="1"/>
</dbReference>
<dbReference type="InParanoid" id="A5DCU3"/>
<feature type="compositionally biased region" description="Basic and acidic residues" evidence="9">
    <location>
        <begin position="89"/>
        <end position="135"/>
    </location>
</feature>
<evidence type="ECO:0000313" key="11">
    <source>
        <dbReference type="EMBL" id="EDK37000.1"/>
    </source>
</evidence>
<dbReference type="InterPro" id="IPR014898">
    <property type="entry name" value="Znf_C2H2_LYAR"/>
</dbReference>
<dbReference type="InterPro" id="IPR039999">
    <property type="entry name" value="LYAR"/>
</dbReference>
<dbReference type="OrthoDB" id="21474at2759"/>
<dbReference type="EMBL" id="CH408155">
    <property type="protein sequence ID" value="EDK37000.1"/>
    <property type="molecule type" value="Genomic_DNA"/>
</dbReference>
<keyword evidence="2" id="KW-0479">Metal-binding</keyword>